<dbReference type="AlphaFoldDB" id="I8T7T4"/>
<accession>I8T7T4</accession>
<evidence type="ECO:0000313" key="1">
    <source>
        <dbReference type="EMBL" id="EIT69818.1"/>
    </source>
</evidence>
<organism evidence="1 2">
    <name type="scientific">Hydrocarboniphaga effusa AP103</name>
    <dbReference type="NCBI Taxonomy" id="1172194"/>
    <lineage>
        <taxon>Bacteria</taxon>
        <taxon>Pseudomonadati</taxon>
        <taxon>Pseudomonadota</taxon>
        <taxon>Gammaproteobacteria</taxon>
        <taxon>Nevskiales</taxon>
        <taxon>Nevskiaceae</taxon>
        <taxon>Hydrocarboniphaga</taxon>
    </lineage>
</organism>
<name>I8T7T4_9GAMM</name>
<dbReference type="Proteomes" id="UP000003704">
    <property type="component" value="Unassembled WGS sequence"/>
</dbReference>
<evidence type="ECO:0000313" key="2">
    <source>
        <dbReference type="Proteomes" id="UP000003704"/>
    </source>
</evidence>
<proteinExistence type="predicted"/>
<protein>
    <submittedName>
        <fullName evidence="1">Uncharacterized protein</fullName>
    </submittedName>
</protein>
<gene>
    <name evidence="1" type="ORF">WQQ_34000</name>
</gene>
<sequence>MGEAADSFQLLRAPFGNESGLQLGRFHLCGKRHEILRECRTLNRPITAGRQHQRG</sequence>
<dbReference type="STRING" id="1172194.WQQ_34000"/>
<comment type="caution">
    <text evidence="1">The sequence shown here is derived from an EMBL/GenBank/DDBJ whole genome shotgun (WGS) entry which is preliminary data.</text>
</comment>
<keyword evidence="2" id="KW-1185">Reference proteome</keyword>
<reference evidence="1 2" key="1">
    <citation type="journal article" date="2012" name="J. Bacteriol.">
        <title>Genome Sequence of n-Alkane-Degrading Hydrocarboniphaga effusa Strain AP103T (ATCC BAA-332T).</title>
        <authorList>
            <person name="Chang H.K."/>
            <person name="Zylstra G.J."/>
            <person name="Chae J.C."/>
        </authorList>
    </citation>
    <scope>NUCLEOTIDE SEQUENCE [LARGE SCALE GENOMIC DNA]</scope>
    <source>
        <strain evidence="1 2">AP103</strain>
    </source>
</reference>
<dbReference type="EMBL" id="AKGD01000002">
    <property type="protein sequence ID" value="EIT69818.1"/>
    <property type="molecule type" value="Genomic_DNA"/>
</dbReference>